<feature type="domain" description="Large ribosomal subunit protein eL19" evidence="5">
    <location>
        <begin position="2"/>
        <end position="140"/>
    </location>
</feature>
<dbReference type="InterPro" id="IPR039547">
    <property type="entry name" value="Ribosomal_eL19"/>
</dbReference>
<dbReference type="GO" id="GO:0006412">
    <property type="term" value="P:translation"/>
    <property type="evidence" value="ECO:0007669"/>
    <property type="project" value="UniProtKB-UniRule"/>
</dbReference>
<organism evidence="6 7">
    <name type="scientific">Thermoproteota archaeon</name>
    <dbReference type="NCBI Taxonomy" id="2056631"/>
    <lineage>
        <taxon>Archaea</taxon>
        <taxon>Thermoproteota</taxon>
    </lineage>
</organism>
<dbReference type="AlphaFoldDB" id="A0A523BFS7"/>
<evidence type="ECO:0000256" key="4">
    <source>
        <dbReference type="HAMAP-Rule" id="MF_01475"/>
    </source>
</evidence>
<dbReference type="GO" id="GO:0022625">
    <property type="term" value="C:cytosolic large ribosomal subunit"/>
    <property type="evidence" value="ECO:0007669"/>
    <property type="project" value="InterPro"/>
</dbReference>
<evidence type="ECO:0000256" key="2">
    <source>
        <dbReference type="ARBA" id="ARBA00022980"/>
    </source>
</evidence>
<dbReference type="Gene3D" id="1.10.1650.10">
    <property type="match status" value="1"/>
</dbReference>
<dbReference type="NCBIfam" id="NF006343">
    <property type="entry name" value="PRK08570.1"/>
    <property type="match status" value="1"/>
</dbReference>
<dbReference type="InterPro" id="IPR035970">
    <property type="entry name" value="60S_ribosomal_eL19_sf"/>
</dbReference>
<dbReference type="HAMAP" id="MF_01475">
    <property type="entry name" value="Ribosomal_eL19"/>
    <property type="match status" value="1"/>
</dbReference>
<accession>A0A523BFS7</accession>
<comment type="caution">
    <text evidence="6">The sequence shown here is derived from an EMBL/GenBank/DDBJ whole genome shotgun (WGS) entry which is preliminary data.</text>
</comment>
<proteinExistence type="inferred from homology"/>
<dbReference type="GO" id="GO:0070180">
    <property type="term" value="F:large ribosomal subunit rRNA binding"/>
    <property type="evidence" value="ECO:0007669"/>
    <property type="project" value="UniProtKB-UniRule"/>
</dbReference>
<evidence type="ECO:0000313" key="6">
    <source>
        <dbReference type="EMBL" id="TDA39755.1"/>
    </source>
</evidence>
<evidence type="ECO:0000256" key="1">
    <source>
        <dbReference type="ARBA" id="ARBA00011082"/>
    </source>
</evidence>
<dbReference type="Gene3D" id="1.10.1200.240">
    <property type="match status" value="1"/>
</dbReference>
<dbReference type="PANTHER" id="PTHR10722">
    <property type="entry name" value="60S RIBOSOMAL PROTEIN L19"/>
    <property type="match status" value="1"/>
</dbReference>
<comment type="subunit">
    <text evidence="4">Part of the 50S ribosomal subunit.</text>
</comment>
<protein>
    <recommendedName>
        <fullName evidence="4">Large ribosomal subunit protein eL19</fullName>
    </recommendedName>
</protein>
<comment type="function">
    <text evidence="4">Binds to the 23S rRNA.</text>
</comment>
<dbReference type="SMART" id="SM01416">
    <property type="entry name" value="Ribosomal_L19e"/>
    <property type="match status" value="1"/>
</dbReference>
<keyword evidence="3 4" id="KW-0687">Ribonucleoprotein</keyword>
<keyword evidence="2 4" id="KW-0689">Ribosomal protein</keyword>
<keyword evidence="4" id="KW-0694">RNA-binding</keyword>
<dbReference type="Pfam" id="PF01280">
    <property type="entry name" value="Ribosomal_L19e"/>
    <property type="match status" value="1"/>
</dbReference>
<evidence type="ECO:0000259" key="5">
    <source>
        <dbReference type="SMART" id="SM01416"/>
    </source>
</evidence>
<gene>
    <name evidence="4" type="primary">rpl19e</name>
    <name evidence="6" type="ORF">DSO08_01455</name>
</gene>
<evidence type="ECO:0000313" key="7">
    <source>
        <dbReference type="Proteomes" id="UP000315399"/>
    </source>
</evidence>
<dbReference type="SUPFAM" id="SSF48140">
    <property type="entry name" value="Ribosomal protein L19 (L19e)"/>
    <property type="match status" value="1"/>
</dbReference>
<dbReference type="GO" id="GO:0003735">
    <property type="term" value="F:structural constituent of ribosome"/>
    <property type="evidence" value="ECO:0007669"/>
    <property type="project" value="InterPro"/>
</dbReference>
<dbReference type="InterPro" id="IPR000196">
    <property type="entry name" value="Ribosomal_eL19_dom"/>
</dbReference>
<dbReference type="EMBL" id="QNVH01000007">
    <property type="protein sequence ID" value="TDA39755.1"/>
    <property type="molecule type" value="Genomic_DNA"/>
</dbReference>
<evidence type="ECO:0000256" key="3">
    <source>
        <dbReference type="ARBA" id="ARBA00023274"/>
    </source>
</evidence>
<dbReference type="InterPro" id="IPR057259">
    <property type="entry name" value="Ribosomal_L19e"/>
</dbReference>
<reference evidence="6 7" key="1">
    <citation type="journal article" date="2019" name="Nat. Microbiol.">
        <title>Expanding anaerobic alkane metabolism in the domain of Archaea.</title>
        <authorList>
            <person name="Wang Y."/>
            <person name="Wegener G."/>
            <person name="Hou J."/>
            <person name="Wang F."/>
            <person name="Xiao X."/>
        </authorList>
    </citation>
    <scope>NUCLEOTIDE SEQUENCE [LARGE SCALE GENOMIC DNA]</scope>
    <source>
        <strain evidence="6">WYZ-LMO10</strain>
    </source>
</reference>
<dbReference type="FunFam" id="1.10.1650.10:FF:000001">
    <property type="entry name" value="Ribosomal protein L19"/>
    <property type="match status" value="1"/>
</dbReference>
<dbReference type="InterPro" id="IPR057260">
    <property type="entry name" value="Ribosomal_L19e_C"/>
</dbReference>
<dbReference type="InterPro" id="IPR015972">
    <property type="entry name" value="Ribosomal_eL19_dom1"/>
</dbReference>
<dbReference type="Pfam" id="PF25476">
    <property type="entry name" value="Ribosomal_L19e_C"/>
    <property type="match status" value="1"/>
</dbReference>
<dbReference type="Proteomes" id="UP000315399">
    <property type="component" value="Unassembled WGS sequence"/>
</dbReference>
<sequence>MSLRIQRRIAAKVLKVGESRVWMDPERFEDISMAITRDDIRALIKEGAIKATPEMGVSRGRYRRIRRQKRKGLRKGYGSRKGPVENDDWTDRIRSMREFLRLLRKRRIITPSVYRMLYIKAKGGAFHDKRQLKTYIEEHNLARR</sequence>
<name>A0A523BFS7_9CREN</name>
<keyword evidence="4" id="KW-0699">rRNA-binding</keyword>
<comment type="similarity">
    <text evidence="1 4">Belongs to the eukaryotic ribosomal protein eL19 family.</text>
</comment>